<feature type="region of interest" description="Disordered" evidence="1">
    <location>
        <begin position="30"/>
        <end position="51"/>
    </location>
</feature>
<sequence>MTYHHSIRKPSWGPWSSGKLKTLPGTTWAKSAASLPSPAKLSSGAGAWSQPLSSNQAMHANALIFMGERPQQIRRTAAVQLP</sequence>
<comment type="caution">
    <text evidence="2">The sequence shown here is derived from an EMBL/GenBank/DDBJ whole genome shotgun (WGS) entry which is preliminary data.</text>
</comment>
<proteinExistence type="predicted"/>
<evidence type="ECO:0000313" key="2">
    <source>
        <dbReference type="EMBL" id="KWV89615.1"/>
    </source>
</evidence>
<evidence type="ECO:0000313" key="3">
    <source>
        <dbReference type="Proteomes" id="UP000061348"/>
    </source>
</evidence>
<feature type="compositionally biased region" description="Low complexity" evidence="1">
    <location>
        <begin position="30"/>
        <end position="43"/>
    </location>
</feature>
<organism evidence="2 3">
    <name type="scientific">Pseudomonas fluorescens</name>
    <dbReference type="NCBI Taxonomy" id="294"/>
    <lineage>
        <taxon>Bacteria</taxon>
        <taxon>Pseudomonadati</taxon>
        <taxon>Pseudomonadota</taxon>
        <taxon>Gammaproteobacteria</taxon>
        <taxon>Pseudomonadales</taxon>
        <taxon>Pseudomonadaceae</taxon>
        <taxon>Pseudomonas</taxon>
    </lineage>
</organism>
<accession>A0A109LKU4</accession>
<gene>
    <name evidence="2" type="ORF">PFLmoz3_00728</name>
</gene>
<dbReference type="AlphaFoldDB" id="A0A109LKU4"/>
<dbReference type="Proteomes" id="UP000061348">
    <property type="component" value="Unassembled WGS sequence"/>
</dbReference>
<reference evidence="2 3" key="1">
    <citation type="submission" date="2015-05" db="EMBL/GenBank/DDBJ databases">
        <title>A genomic and transcriptomic approach to investigate the blue pigment phenotype in Pseudomonas fluorescens.</title>
        <authorList>
            <person name="Andreani N.A."/>
            <person name="Cardazzo B."/>
        </authorList>
    </citation>
    <scope>NUCLEOTIDE SEQUENCE [LARGE SCALE GENOMIC DNA]</scope>
    <source>
        <strain evidence="2 3">Ps_22</strain>
    </source>
</reference>
<evidence type="ECO:0000256" key="1">
    <source>
        <dbReference type="SAM" id="MobiDB-lite"/>
    </source>
</evidence>
<dbReference type="EMBL" id="LCYA01000029">
    <property type="protein sequence ID" value="KWV89615.1"/>
    <property type="molecule type" value="Genomic_DNA"/>
</dbReference>
<name>A0A109LKU4_PSEFL</name>
<protein>
    <submittedName>
        <fullName evidence="2">Uncharacterized protein</fullName>
    </submittedName>
</protein>